<evidence type="ECO:0000259" key="2">
    <source>
        <dbReference type="Pfam" id="PF20651"/>
    </source>
</evidence>
<dbReference type="OrthoDB" id="10267033at2759"/>
<gene>
    <name evidence="3" type="ORF">CAPTEDRAFT_95389</name>
</gene>
<dbReference type="STRING" id="283909.R7TLX9"/>
<dbReference type="EMBL" id="AMQN01028981">
    <property type="status" value="NOT_ANNOTATED_CDS"/>
    <property type="molecule type" value="Genomic_DNA"/>
</dbReference>
<reference evidence="3 5" key="2">
    <citation type="journal article" date="2013" name="Nature">
        <title>Insights into bilaterian evolution from three spiralian genomes.</title>
        <authorList>
            <person name="Simakov O."/>
            <person name="Marletaz F."/>
            <person name="Cho S.J."/>
            <person name="Edsinger-Gonzales E."/>
            <person name="Havlak P."/>
            <person name="Hellsten U."/>
            <person name="Kuo D.H."/>
            <person name="Larsson T."/>
            <person name="Lv J."/>
            <person name="Arendt D."/>
            <person name="Savage R."/>
            <person name="Osoegawa K."/>
            <person name="de Jong P."/>
            <person name="Grimwood J."/>
            <person name="Chapman J.A."/>
            <person name="Shapiro H."/>
            <person name="Aerts A."/>
            <person name="Otillar R.P."/>
            <person name="Terry A.Y."/>
            <person name="Boore J.L."/>
            <person name="Grigoriev I.V."/>
            <person name="Lindberg D.R."/>
            <person name="Seaver E.C."/>
            <person name="Weisblat D.A."/>
            <person name="Putnam N.H."/>
            <person name="Rokhsar D.S."/>
        </authorList>
    </citation>
    <scope>NUCLEOTIDE SEQUENCE</scope>
    <source>
        <strain evidence="3 5">I ESC-2004</strain>
    </source>
</reference>
<sequence>IPTLRDSIKDASMTDLKDFLESIRKHSEHIGHIAMKHVWKKRPAPLPPKLKRKAPPPPNPFGDDVDDGTPNGRHNPFNDEGIETGDEAQDAEEGVSAQDLIDFSPVYRCLHIYSVVVGCDDSS</sequence>
<dbReference type="HOGENOM" id="CLU_2020975_0_0_1"/>
<keyword evidence="5" id="KW-1185">Reference proteome</keyword>
<dbReference type="GO" id="GO:0006886">
    <property type="term" value="P:intracellular protein transport"/>
    <property type="evidence" value="ECO:0007669"/>
    <property type="project" value="InterPro"/>
</dbReference>
<dbReference type="GO" id="GO:0000145">
    <property type="term" value="C:exocyst"/>
    <property type="evidence" value="ECO:0007669"/>
    <property type="project" value="TreeGrafter"/>
</dbReference>
<accession>R7TLX9</accession>
<evidence type="ECO:0000313" key="3">
    <source>
        <dbReference type="EMBL" id="ELT94798.1"/>
    </source>
</evidence>
<evidence type="ECO:0000313" key="4">
    <source>
        <dbReference type="EnsemblMetazoa" id="CapteP95389"/>
    </source>
</evidence>
<protein>
    <recommendedName>
        <fullName evidence="2">Exocyst complex component EXOC6/Sec15 N-terminal domain-containing protein</fullName>
    </recommendedName>
</protein>
<dbReference type="PANTHER" id="PTHR12702:SF0">
    <property type="entry name" value="EXOCYST COMPLEX COMPONENT 6"/>
    <property type="match status" value="1"/>
</dbReference>
<feature type="non-terminal residue" evidence="3">
    <location>
        <position position="1"/>
    </location>
</feature>
<dbReference type="OMA" id="HHANSVY"/>
<dbReference type="Proteomes" id="UP000014760">
    <property type="component" value="Unassembled WGS sequence"/>
</dbReference>
<feature type="compositionally biased region" description="Acidic residues" evidence="1">
    <location>
        <begin position="80"/>
        <end position="93"/>
    </location>
</feature>
<evidence type="ECO:0000313" key="5">
    <source>
        <dbReference type="Proteomes" id="UP000014760"/>
    </source>
</evidence>
<proteinExistence type="predicted"/>
<reference evidence="4" key="3">
    <citation type="submission" date="2015-06" db="UniProtKB">
        <authorList>
            <consortium name="EnsemblMetazoa"/>
        </authorList>
    </citation>
    <scope>IDENTIFICATION</scope>
</reference>
<dbReference type="Pfam" id="PF20651">
    <property type="entry name" value="EXOC6_Sec15_N"/>
    <property type="match status" value="1"/>
</dbReference>
<dbReference type="AlphaFoldDB" id="R7TLX9"/>
<organism evidence="3">
    <name type="scientific">Capitella teleta</name>
    <name type="common">Polychaete worm</name>
    <dbReference type="NCBI Taxonomy" id="283909"/>
    <lineage>
        <taxon>Eukaryota</taxon>
        <taxon>Metazoa</taxon>
        <taxon>Spiralia</taxon>
        <taxon>Lophotrochozoa</taxon>
        <taxon>Annelida</taxon>
        <taxon>Polychaeta</taxon>
        <taxon>Sedentaria</taxon>
        <taxon>Scolecida</taxon>
        <taxon>Capitellidae</taxon>
        <taxon>Capitella</taxon>
    </lineage>
</organism>
<dbReference type="EMBL" id="KB309309">
    <property type="protein sequence ID" value="ELT94798.1"/>
    <property type="molecule type" value="Genomic_DNA"/>
</dbReference>
<dbReference type="InterPro" id="IPR007225">
    <property type="entry name" value="EXOC6/Sec15"/>
</dbReference>
<dbReference type="GO" id="GO:0090522">
    <property type="term" value="P:vesicle tethering involved in exocytosis"/>
    <property type="evidence" value="ECO:0007669"/>
    <property type="project" value="InterPro"/>
</dbReference>
<reference evidence="5" key="1">
    <citation type="submission" date="2012-12" db="EMBL/GenBank/DDBJ databases">
        <authorList>
            <person name="Hellsten U."/>
            <person name="Grimwood J."/>
            <person name="Chapman J.A."/>
            <person name="Shapiro H."/>
            <person name="Aerts A."/>
            <person name="Otillar R.P."/>
            <person name="Terry A.Y."/>
            <person name="Boore J.L."/>
            <person name="Simakov O."/>
            <person name="Marletaz F."/>
            <person name="Cho S.-J."/>
            <person name="Edsinger-Gonzales E."/>
            <person name="Havlak P."/>
            <person name="Kuo D.-H."/>
            <person name="Larsson T."/>
            <person name="Lv J."/>
            <person name="Arendt D."/>
            <person name="Savage R."/>
            <person name="Osoegawa K."/>
            <person name="de Jong P."/>
            <person name="Lindberg D.R."/>
            <person name="Seaver E.C."/>
            <person name="Weisblat D.A."/>
            <person name="Putnam N.H."/>
            <person name="Grigoriev I.V."/>
            <person name="Rokhsar D.S."/>
        </authorList>
    </citation>
    <scope>NUCLEOTIDE SEQUENCE</scope>
    <source>
        <strain evidence="5">I ESC-2004</strain>
    </source>
</reference>
<dbReference type="GO" id="GO:0016020">
    <property type="term" value="C:membrane"/>
    <property type="evidence" value="ECO:0007669"/>
    <property type="project" value="TreeGrafter"/>
</dbReference>
<dbReference type="GO" id="GO:0006893">
    <property type="term" value="P:Golgi to plasma membrane transport"/>
    <property type="evidence" value="ECO:0007669"/>
    <property type="project" value="TreeGrafter"/>
</dbReference>
<evidence type="ECO:0000256" key="1">
    <source>
        <dbReference type="SAM" id="MobiDB-lite"/>
    </source>
</evidence>
<feature type="compositionally biased region" description="Basic residues" evidence="1">
    <location>
        <begin position="41"/>
        <end position="54"/>
    </location>
</feature>
<dbReference type="EnsemblMetazoa" id="CapteT95389">
    <property type="protein sequence ID" value="CapteP95389"/>
    <property type="gene ID" value="CapteG95389"/>
</dbReference>
<dbReference type="PANTHER" id="PTHR12702">
    <property type="entry name" value="SEC15"/>
    <property type="match status" value="1"/>
</dbReference>
<name>R7TLX9_CAPTE</name>
<feature type="region of interest" description="Disordered" evidence="1">
    <location>
        <begin position="41"/>
        <end position="97"/>
    </location>
</feature>
<dbReference type="InterPro" id="IPR048359">
    <property type="entry name" value="EXOC6_Sec15_N"/>
</dbReference>
<feature type="domain" description="Exocyst complex component EXOC6/Sec15 N-terminal" evidence="2">
    <location>
        <begin position="1"/>
        <end position="35"/>
    </location>
</feature>